<dbReference type="SUPFAM" id="SSF89733">
    <property type="entry name" value="L-sulfolactate dehydrogenase-like"/>
    <property type="match status" value="1"/>
</dbReference>
<comment type="similarity">
    <text evidence="1">Belongs to the LDH2/MDH2 oxidoreductase family.</text>
</comment>
<dbReference type="PANTHER" id="PTHR11091:SF0">
    <property type="entry name" value="MALATE DEHYDROGENASE"/>
    <property type="match status" value="1"/>
</dbReference>
<dbReference type="STRING" id="448386.A0A2V3IK47"/>
<sequence>MPSIISESDALRTKLTALSKRLTGDDADTLSQLLDKWESLNDSTTATANSDPVQSAPVVKYATVKITFLRQFMQDALIAAGVPHNEASVAAEVLEWADVHGVSTHGIGRLKPIYINRINDNILKPTAPFDIVSETETTAVVDGHCGLGLFIGPKCMDMCIEKAKKQGLAMVVVRNSTHYGAAGYYVDKAQQRGCIGITGTNARPSIAPTFGVQPMLGTNPMTFGMPSDDDFPFILDCATSVNQRGKIEKYAREGKPTPPGQVVDRDGNVRTDTVQILKDLQTGYCSLAPLGGVGAEMGGYKGYGYATVVELLSAALQDGLNSPKLGGVNKETGEKMPMPLGHFFIAIDVERFLPIERFRSNVGTFLREMRNSEKDPKGPGRIYTAGELEHEGVLECKKLGGVQVPEALMNDMCAIRELYPSILEKYPKFSFEE</sequence>
<dbReference type="InterPro" id="IPR036111">
    <property type="entry name" value="Mal/L-sulfo/L-lacto_DH-like_sf"/>
</dbReference>
<dbReference type="GO" id="GO:0016491">
    <property type="term" value="F:oxidoreductase activity"/>
    <property type="evidence" value="ECO:0007669"/>
    <property type="project" value="UniProtKB-KW"/>
</dbReference>
<organism evidence="3 4">
    <name type="scientific">Gracilariopsis chorda</name>
    <dbReference type="NCBI Taxonomy" id="448386"/>
    <lineage>
        <taxon>Eukaryota</taxon>
        <taxon>Rhodophyta</taxon>
        <taxon>Florideophyceae</taxon>
        <taxon>Rhodymeniophycidae</taxon>
        <taxon>Gracilariales</taxon>
        <taxon>Gracilariaceae</taxon>
        <taxon>Gracilariopsis</taxon>
    </lineage>
</organism>
<comment type="caution">
    <text evidence="3">The sequence shown here is derived from an EMBL/GenBank/DDBJ whole genome shotgun (WGS) entry which is preliminary data.</text>
</comment>
<evidence type="ECO:0000256" key="2">
    <source>
        <dbReference type="ARBA" id="ARBA00023002"/>
    </source>
</evidence>
<dbReference type="InterPro" id="IPR043144">
    <property type="entry name" value="Mal/L-sulf/L-lact_DH-like_ah"/>
</dbReference>
<accession>A0A2V3IK47</accession>
<dbReference type="EMBL" id="NBIV01000163">
    <property type="protein sequence ID" value="PXF42441.1"/>
    <property type="molecule type" value="Genomic_DNA"/>
</dbReference>
<dbReference type="AlphaFoldDB" id="A0A2V3IK47"/>
<name>A0A2V3IK47_9FLOR</name>
<proteinExistence type="inferred from homology"/>
<dbReference type="Pfam" id="PF02615">
    <property type="entry name" value="Ldh_2"/>
    <property type="match status" value="1"/>
</dbReference>
<dbReference type="InterPro" id="IPR003767">
    <property type="entry name" value="Malate/L-lactate_DH-like"/>
</dbReference>
<dbReference type="OrthoDB" id="7881616at2759"/>
<evidence type="ECO:0000256" key="1">
    <source>
        <dbReference type="ARBA" id="ARBA00006056"/>
    </source>
</evidence>
<gene>
    <name evidence="3" type="ORF">BWQ96_07819</name>
</gene>
<dbReference type="Gene3D" id="3.30.1370.60">
    <property type="entry name" value="Hypothetical oxidoreductase yiak, domain 2"/>
    <property type="match status" value="1"/>
</dbReference>
<protein>
    <submittedName>
        <fullName evidence="3">Malate dehydrogenase</fullName>
    </submittedName>
</protein>
<dbReference type="InterPro" id="IPR043143">
    <property type="entry name" value="Mal/L-sulf/L-lact_DH-like_NADP"/>
</dbReference>
<keyword evidence="2" id="KW-0560">Oxidoreductase</keyword>
<dbReference type="Proteomes" id="UP000247409">
    <property type="component" value="Unassembled WGS sequence"/>
</dbReference>
<evidence type="ECO:0000313" key="3">
    <source>
        <dbReference type="EMBL" id="PXF42441.1"/>
    </source>
</evidence>
<dbReference type="PANTHER" id="PTHR11091">
    <property type="entry name" value="OXIDOREDUCTASE-RELATED"/>
    <property type="match status" value="1"/>
</dbReference>
<dbReference type="Gene3D" id="1.10.1530.10">
    <property type="match status" value="1"/>
</dbReference>
<keyword evidence="4" id="KW-1185">Reference proteome</keyword>
<reference evidence="3 4" key="1">
    <citation type="journal article" date="2018" name="Mol. Biol. Evol.">
        <title>Analysis of the draft genome of the red seaweed Gracilariopsis chorda provides insights into genome size evolution in Rhodophyta.</title>
        <authorList>
            <person name="Lee J."/>
            <person name="Yang E.C."/>
            <person name="Graf L."/>
            <person name="Yang J.H."/>
            <person name="Qiu H."/>
            <person name="Zel Zion U."/>
            <person name="Chan C.X."/>
            <person name="Stephens T.G."/>
            <person name="Weber A.P.M."/>
            <person name="Boo G.H."/>
            <person name="Boo S.M."/>
            <person name="Kim K.M."/>
            <person name="Shin Y."/>
            <person name="Jung M."/>
            <person name="Lee S.J."/>
            <person name="Yim H.S."/>
            <person name="Lee J.H."/>
            <person name="Bhattacharya D."/>
            <person name="Yoon H.S."/>
        </authorList>
    </citation>
    <scope>NUCLEOTIDE SEQUENCE [LARGE SCALE GENOMIC DNA]</scope>
    <source>
        <strain evidence="3 4">SKKU-2015</strain>
        <tissue evidence="3">Whole body</tissue>
    </source>
</reference>
<evidence type="ECO:0000313" key="4">
    <source>
        <dbReference type="Proteomes" id="UP000247409"/>
    </source>
</evidence>